<dbReference type="OMA" id="LASTWWH"/>
<sequence>NPSRLDYVFDFGRLLAKGNKREKLKALAEKCRTITPTAVGSLQVYGHLKRLEGAPQEAVQLLHAATALDPTSGECWSQLGSAYLELGDLLSAAKAFAAAAAAAPAAAAARIGAGQTQALLLNWAAAERQYAAAVKCRPDLPTTWWHLGIAQKQQNKIALALKSFQQCWFLSQSSEAAAECFGCAMLLRSSDSVGPLTLALWAERLVEGFVFN</sequence>
<name>U6KPN3_EIMTE</name>
<organism evidence="4 5">
    <name type="scientific">Eimeria tenella</name>
    <name type="common">Coccidian parasite</name>
    <dbReference type="NCBI Taxonomy" id="5802"/>
    <lineage>
        <taxon>Eukaryota</taxon>
        <taxon>Sar</taxon>
        <taxon>Alveolata</taxon>
        <taxon>Apicomplexa</taxon>
        <taxon>Conoidasida</taxon>
        <taxon>Coccidia</taxon>
        <taxon>Eucoccidiorida</taxon>
        <taxon>Eimeriorina</taxon>
        <taxon>Eimeriidae</taxon>
        <taxon>Eimeria</taxon>
    </lineage>
</organism>
<keyword evidence="5" id="KW-1185">Reference proteome</keyword>
<dbReference type="PROSITE" id="PS50005">
    <property type="entry name" value="TPR"/>
    <property type="match status" value="1"/>
</dbReference>
<reference evidence="4" key="2">
    <citation type="submission" date="2013-10" db="EMBL/GenBank/DDBJ databases">
        <authorList>
            <person name="Aslett M."/>
        </authorList>
    </citation>
    <scope>NUCLEOTIDE SEQUENCE [LARGE SCALE GENOMIC DNA]</scope>
    <source>
        <strain evidence="4">Houghton</strain>
    </source>
</reference>
<dbReference type="PANTHER" id="PTHR12558">
    <property type="entry name" value="CELL DIVISION CYCLE 16,23,27"/>
    <property type="match status" value="1"/>
</dbReference>
<protein>
    <submittedName>
        <fullName evidence="4">Uncharacterized protein</fullName>
    </submittedName>
</protein>
<evidence type="ECO:0000256" key="3">
    <source>
        <dbReference type="PROSITE-ProRule" id="PRU00339"/>
    </source>
</evidence>
<dbReference type="InterPro" id="IPR011990">
    <property type="entry name" value="TPR-like_helical_dom_sf"/>
</dbReference>
<dbReference type="RefSeq" id="XP_013230830.1">
    <property type="nucleotide sequence ID" value="XM_013375376.1"/>
</dbReference>
<dbReference type="Gene3D" id="1.25.40.10">
    <property type="entry name" value="Tetratricopeptide repeat domain"/>
    <property type="match status" value="1"/>
</dbReference>
<evidence type="ECO:0000313" key="4">
    <source>
        <dbReference type="EMBL" id="CDJ40077.1"/>
    </source>
</evidence>
<evidence type="ECO:0000256" key="2">
    <source>
        <dbReference type="ARBA" id="ARBA00038210"/>
    </source>
</evidence>
<feature type="repeat" description="TPR" evidence="3">
    <location>
        <begin position="73"/>
        <end position="106"/>
    </location>
</feature>
<dbReference type="GeneID" id="25253961"/>
<dbReference type="EMBL" id="HG674897">
    <property type="protein sequence ID" value="CDJ40077.1"/>
    <property type="molecule type" value="Genomic_DNA"/>
</dbReference>
<dbReference type="Proteomes" id="UP000030747">
    <property type="component" value="Unassembled WGS sequence"/>
</dbReference>
<keyword evidence="1 3" id="KW-0802">TPR repeat</keyword>
<dbReference type="GO" id="GO:0051301">
    <property type="term" value="P:cell division"/>
    <property type="evidence" value="ECO:0007669"/>
    <property type="project" value="TreeGrafter"/>
</dbReference>
<reference evidence="4" key="1">
    <citation type="submission" date="2013-10" db="EMBL/GenBank/DDBJ databases">
        <title>Genomic analysis of the causative agents of coccidiosis in chickens.</title>
        <authorList>
            <person name="Reid A.J."/>
            <person name="Blake D."/>
            <person name="Billington K."/>
            <person name="Browne H."/>
            <person name="Dunn M."/>
            <person name="Hung S."/>
            <person name="Kawahara F."/>
            <person name="Miranda-Saavedra D."/>
            <person name="Mourier T."/>
            <person name="Nagra H."/>
            <person name="Otto T.D."/>
            <person name="Rawlings N."/>
            <person name="Sanchez A."/>
            <person name="Sanders M."/>
            <person name="Subramaniam C."/>
            <person name="Tay Y."/>
            <person name="Dear P."/>
            <person name="Doerig C."/>
            <person name="Gruber A."/>
            <person name="Parkinson J."/>
            <person name="Shirley M."/>
            <person name="Wan K.L."/>
            <person name="Berriman M."/>
            <person name="Tomley F."/>
            <person name="Pain A."/>
        </authorList>
    </citation>
    <scope>NUCLEOTIDE SEQUENCE [LARGE SCALE GENOMIC DNA]</scope>
    <source>
        <strain evidence="4">Houghton</strain>
    </source>
</reference>
<proteinExistence type="inferred from homology"/>
<dbReference type="PANTHER" id="PTHR12558:SF13">
    <property type="entry name" value="CELL DIVISION CYCLE PROTEIN 27 HOMOLOG"/>
    <property type="match status" value="1"/>
</dbReference>
<gene>
    <name evidence="4" type="ORF">ETH_00024245</name>
</gene>
<dbReference type="OrthoDB" id="2017782at2759"/>
<dbReference type="Pfam" id="PF14559">
    <property type="entry name" value="TPR_19"/>
    <property type="match status" value="1"/>
</dbReference>
<dbReference type="InterPro" id="IPR019734">
    <property type="entry name" value="TPR_rpt"/>
</dbReference>
<evidence type="ECO:0000313" key="5">
    <source>
        <dbReference type="Proteomes" id="UP000030747"/>
    </source>
</evidence>
<accession>U6KPN3</accession>
<dbReference type="SMART" id="SM00028">
    <property type="entry name" value="TPR"/>
    <property type="match status" value="4"/>
</dbReference>
<dbReference type="SUPFAM" id="SSF48452">
    <property type="entry name" value="TPR-like"/>
    <property type="match status" value="1"/>
</dbReference>
<feature type="non-terminal residue" evidence="4">
    <location>
        <position position="1"/>
    </location>
</feature>
<comment type="similarity">
    <text evidence="2">Belongs to the APC3/CDC27 family.</text>
</comment>
<dbReference type="VEuPathDB" id="ToxoDB:ETH_00024245"/>
<dbReference type="VEuPathDB" id="ToxoDB:ETH2_0202200"/>
<dbReference type="AlphaFoldDB" id="U6KPN3"/>
<evidence type="ECO:0000256" key="1">
    <source>
        <dbReference type="ARBA" id="ARBA00022803"/>
    </source>
</evidence>